<name>A0A6N7XF79_9FIRM</name>
<comment type="subcellular location">
    <subcellularLocation>
        <location evidence="1">Cell membrane</location>
        <topology evidence="1">Multi-pass membrane protein</topology>
    </subcellularLocation>
</comment>
<feature type="transmembrane region" description="Helical" evidence="7">
    <location>
        <begin position="6"/>
        <end position="25"/>
    </location>
</feature>
<dbReference type="AlphaFoldDB" id="A0A6N7XF79"/>
<dbReference type="EMBL" id="VUNA01000001">
    <property type="protein sequence ID" value="MST69888.1"/>
    <property type="molecule type" value="Genomic_DNA"/>
</dbReference>
<feature type="domain" description="Glycine transporter" evidence="8">
    <location>
        <begin position="7"/>
        <end position="79"/>
    </location>
</feature>
<protein>
    <submittedName>
        <fullName evidence="9">Trimeric intracellular cation channel family protein</fullName>
    </submittedName>
</protein>
<gene>
    <name evidence="9" type="ORF">FYJ65_00795</name>
</gene>
<feature type="transmembrane region" description="Helical" evidence="7">
    <location>
        <begin position="32"/>
        <end position="52"/>
    </location>
</feature>
<reference evidence="9 10" key="1">
    <citation type="submission" date="2019-08" db="EMBL/GenBank/DDBJ databases">
        <title>In-depth cultivation of the pig gut microbiome towards novel bacterial diversity and tailored functional studies.</title>
        <authorList>
            <person name="Wylensek D."/>
            <person name="Hitch T.C.A."/>
            <person name="Clavel T."/>
        </authorList>
    </citation>
    <scope>NUCLEOTIDE SEQUENCE [LARGE SCALE GENOMIC DNA]</scope>
    <source>
        <strain evidence="9 10">WCA-MUC-591-APC-4B</strain>
    </source>
</reference>
<proteinExistence type="inferred from homology"/>
<evidence type="ECO:0000256" key="1">
    <source>
        <dbReference type="ARBA" id="ARBA00004651"/>
    </source>
</evidence>
<feature type="transmembrane region" description="Helical" evidence="7">
    <location>
        <begin position="98"/>
        <end position="116"/>
    </location>
</feature>
<evidence type="ECO:0000256" key="5">
    <source>
        <dbReference type="ARBA" id="ARBA00022989"/>
    </source>
</evidence>
<dbReference type="InterPro" id="IPR005115">
    <property type="entry name" value="Gly_transporter"/>
</dbReference>
<evidence type="ECO:0000256" key="2">
    <source>
        <dbReference type="ARBA" id="ARBA00008193"/>
    </source>
</evidence>
<keyword evidence="4 7" id="KW-0812">Transmembrane</keyword>
<evidence type="ECO:0000256" key="6">
    <source>
        <dbReference type="ARBA" id="ARBA00023136"/>
    </source>
</evidence>
<comment type="caution">
    <text evidence="9">The sequence shown here is derived from an EMBL/GenBank/DDBJ whole genome shotgun (WGS) entry which is preliminary data.</text>
</comment>
<feature type="transmembrane region" description="Helical" evidence="7">
    <location>
        <begin position="64"/>
        <end position="86"/>
    </location>
</feature>
<evidence type="ECO:0000259" key="8">
    <source>
        <dbReference type="Pfam" id="PF03458"/>
    </source>
</evidence>
<dbReference type="Pfam" id="PF03458">
    <property type="entry name" value="Gly_transporter"/>
    <property type="match status" value="2"/>
</dbReference>
<feature type="domain" description="Glycine transporter" evidence="8">
    <location>
        <begin position="99"/>
        <end position="174"/>
    </location>
</feature>
<evidence type="ECO:0000313" key="9">
    <source>
        <dbReference type="EMBL" id="MST69888.1"/>
    </source>
</evidence>
<evidence type="ECO:0000256" key="7">
    <source>
        <dbReference type="SAM" id="Phobius"/>
    </source>
</evidence>
<dbReference type="PANTHER" id="PTHR30506:SF3">
    <property type="entry name" value="UPF0126 INNER MEMBRANE PROTEIN YADS-RELATED"/>
    <property type="match status" value="1"/>
</dbReference>
<feature type="transmembrane region" description="Helical" evidence="7">
    <location>
        <begin position="154"/>
        <end position="174"/>
    </location>
</feature>
<evidence type="ECO:0000256" key="4">
    <source>
        <dbReference type="ARBA" id="ARBA00022692"/>
    </source>
</evidence>
<dbReference type="PANTHER" id="PTHR30506">
    <property type="entry name" value="INNER MEMBRANE PROTEIN"/>
    <property type="match status" value="1"/>
</dbReference>
<keyword evidence="5 7" id="KW-1133">Transmembrane helix</keyword>
<keyword evidence="3" id="KW-1003">Cell membrane</keyword>
<comment type="similarity">
    <text evidence="2">Belongs to the UPF0126 family.</text>
</comment>
<feature type="transmembrane region" description="Helical" evidence="7">
    <location>
        <begin position="180"/>
        <end position="197"/>
    </location>
</feature>
<dbReference type="RefSeq" id="WP_328603024.1">
    <property type="nucleotide sequence ID" value="NZ_JBJESO010000004.1"/>
</dbReference>
<feature type="transmembrane region" description="Helical" evidence="7">
    <location>
        <begin position="122"/>
        <end position="142"/>
    </location>
</feature>
<evidence type="ECO:0000256" key="3">
    <source>
        <dbReference type="ARBA" id="ARBA00022475"/>
    </source>
</evidence>
<organism evidence="9 10">
    <name type="scientific">Mogibacterium kristiansenii</name>
    <dbReference type="NCBI Taxonomy" id="2606708"/>
    <lineage>
        <taxon>Bacteria</taxon>
        <taxon>Bacillati</taxon>
        <taxon>Bacillota</taxon>
        <taxon>Clostridia</taxon>
        <taxon>Peptostreptococcales</taxon>
        <taxon>Anaerovoracaceae</taxon>
        <taxon>Mogibacterium</taxon>
    </lineage>
</organism>
<accession>A0A6N7XF79</accession>
<evidence type="ECO:0000313" key="10">
    <source>
        <dbReference type="Proteomes" id="UP000469424"/>
    </source>
</evidence>
<dbReference type="GO" id="GO:0005886">
    <property type="term" value="C:plasma membrane"/>
    <property type="evidence" value="ECO:0007669"/>
    <property type="project" value="UniProtKB-SubCell"/>
</dbReference>
<keyword evidence="10" id="KW-1185">Reference proteome</keyword>
<dbReference type="Proteomes" id="UP000469424">
    <property type="component" value="Unassembled WGS sequence"/>
</dbReference>
<sequence>MEDILFFLEIMGTVAFAISGAVLGIRKRMDIFGVSILGLTTGVGGGIIRDLIVGNNPPLTFQDPVYLVVSIITSIIVFLPVIRTWIFRETRFYEALMLLFDSIGLGIFTVNGIQTAYQSTNIHGIILLAFVGVITGCGGGVLRDMMAGDRPYIFVKHFYASASLLGALACILLWNRIGYGGAMLLGATSIVVLRLLAARNHWSLPKADLPEE</sequence>
<keyword evidence="6 7" id="KW-0472">Membrane</keyword>